<dbReference type="CDD" id="cd04323">
    <property type="entry name" value="AsnRS_cyto_like_N"/>
    <property type="match status" value="1"/>
</dbReference>
<dbReference type="Pfam" id="PF01336">
    <property type="entry name" value="tRNA_anti-codon"/>
    <property type="match status" value="1"/>
</dbReference>
<dbReference type="PANTHER" id="PTHR22594:SF34">
    <property type="entry name" value="ASPARAGINE--TRNA LIGASE, MITOCHONDRIAL-RELATED"/>
    <property type="match status" value="1"/>
</dbReference>
<keyword evidence="5 7" id="KW-0648">Protein biosynthesis</keyword>
<dbReference type="CDD" id="cd00776">
    <property type="entry name" value="AsxRS_core"/>
    <property type="match status" value="1"/>
</dbReference>
<dbReference type="PROSITE" id="PS50862">
    <property type="entry name" value="AA_TRNA_LIGASE_II"/>
    <property type="match status" value="1"/>
</dbReference>
<dbReference type="Gene3D" id="2.40.50.140">
    <property type="entry name" value="Nucleic acid-binding proteins"/>
    <property type="match status" value="1"/>
</dbReference>
<keyword evidence="4 7" id="KW-0067">ATP-binding</keyword>
<name>A0A6N4A213_OENOE</name>
<dbReference type="EMBL" id="WERV01000002">
    <property type="protein sequence ID" value="MDV7714663.1"/>
    <property type="molecule type" value="Genomic_DNA"/>
</dbReference>
<dbReference type="RefSeq" id="WP_071419242.1">
    <property type="nucleotide sequence ID" value="NZ_MLKQ01000163.1"/>
</dbReference>
<evidence type="ECO:0000256" key="1">
    <source>
        <dbReference type="ARBA" id="ARBA00008226"/>
    </source>
</evidence>
<dbReference type="GO" id="GO:0140096">
    <property type="term" value="F:catalytic activity, acting on a protein"/>
    <property type="evidence" value="ECO:0007669"/>
    <property type="project" value="UniProtKB-ARBA"/>
</dbReference>
<dbReference type="InterPro" id="IPR006195">
    <property type="entry name" value="aa-tRNA-synth_II"/>
</dbReference>
<gene>
    <name evidence="7 9" type="primary">asnS</name>
    <name evidence="10" type="ORF">ATX59_05320</name>
    <name evidence="9" type="ORF">GA838_02545</name>
</gene>
<dbReference type="SUPFAM" id="SSF55681">
    <property type="entry name" value="Class II aaRS and biotin synthetases"/>
    <property type="match status" value="1"/>
</dbReference>
<dbReference type="GO" id="GO:0006421">
    <property type="term" value="P:asparaginyl-tRNA aminoacylation"/>
    <property type="evidence" value="ECO:0007669"/>
    <property type="project" value="UniProtKB-UniRule"/>
</dbReference>
<comment type="caution">
    <text evidence="10">The sequence shown here is derived from an EMBL/GenBank/DDBJ whole genome shotgun (WGS) entry which is preliminary data.</text>
</comment>
<dbReference type="GO" id="GO:0003676">
    <property type="term" value="F:nucleic acid binding"/>
    <property type="evidence" value="ECO:0007669"/>
    <property type="project" value="InterPro"/>
</dbReference>
<reference evidence="10 11" key="1">
    <citation type="journal article" date="2016" name="BMC Genomics">
        <title>Consensus pan-genome assembly of the specialised wine bacterium Oenococcus oeni.</title>
        <authorList>
            <person name="Sternes P.R."/>
            <person name="Borneman A.R."/>
        </authorList>
    </citation>
    <scope>NUCLEOTIDE SEQUENCE [LARGE SCALE GENOMIC DNA]</scope>
    <source>
        <strain evidence="10 11">AWRIB661</strain>
    </source>
</reference>
<evidence type="ECO:0000256" key="2">
    <source>
        <dbReference type="ARBA" id="ARBA00022598"/>
    </source>
</evidence>
<dbReference type="GO" id="GO:0005524">
    <property type="term" value="F:ATP binding"/>
    <property type="evidence" value="ECO:0007669"/>
    <property type="project" value="UniProtKB-UniRule"/>
</dbReference>
<dbReference type="NCBIfam" id="NF003037">
    <property type="entry name" value="PRK03932.1"/>
    <property type="match status" value="1"/>
</dbReference>
<protein>
    <recommendedName>
        <fullName evidence="7">Asparagine--tRNA ligase</fullName>
        <ecNumber evidence="7">6.1.1.22</ecNumber>
    </recommendedName>
    <alternativeName>
        <fullName evidence="7">Asparaginyl-tRNA synthetase</fullName>
        <shortName evidence="7">AsnRS</shortName>
    </alternativeName>
</protein>
<dbReference type="Proteomes" id="UP001281024">
    <property type="component" value="Unassembled WGS sequence"/>
</dbReference>
<keyword evidence="3 7" id="KW-0547">Nucleotide-binding</keyword>
<evidence type="ECO:0000256" key="7">
    <source>
        <dbReference type="HAMAP-Rule" id="MF_00534"/>
    </source>
</evidence>
<dbReference type="SUPFAM" id="SSF50249">
    <property type="entry name" value="Nucleic acid-binding proteins"/>
    <property type="match status" value="1"/>
</dbReference>
<dbReference type="GO" id="GO:0016740">
    <property type="term" value="F:transferase activity"/>
    <property type="evidence" value="ECO:0007669"/>
    <property type="project" value="UniProtKB-ARBA"/>
</dbReference>
<comment type="similarity">
    <text evidence="1 7">Belongs to the class-II aminoacyl-tRNA synthetase family.</text>
</comment>
<organism evidence="10 11">
    <name type="scientific">Oenococcus oeni</name>
    <name type="common">Leuconostoc oenos</name>
    <dbReference type="NCBI Taxonomy" id="1247"/>
    <lineage>
        <taxon>Bacteria</taxon>
        <taxon>Bacillati</taxon>
        <taxon>Bacillota</taxon>
        <taxon>Bacilli</taxon>
        <taxon>Lactobacillales</taxon>
        <taxon>Lactobacillaceae</taxon>
        <taxon>Oenococcus</taxon>
    </lineage>
</organism>
<dbReference type="Gene3D" id="3.30.930.10">
    <property type="entry name" value="Bira Bifunctional Protein, Domain 2"/>
    <property type="match status" value="1"/>
</dbReference>
<dbReference type="EMBL" id="MLOK01000039">
    <property type="protein sequence ID" value="OIM21197.1"/>
    <property type="molecule type" value="Genomic_DNA"/>
</dbReference>
<evidence type="ECO:0000313" key="9">
    <source>
        <dbReference type="EMBL" id="MDV7714663.1"/>
    </source>
</evidence>
<keyword evidence="6 7" id="KW-0030">Aminoacyl-tRNA synthetase</keyword>
<evidence type="ECO:0000256" key="4">
    <source>
        <dbReference type="ARBA" id="ARBA00022840"/>
    </source>
</evidence>
<keyword evidence="2 7" id="KW-0436">Ligase</keyword>
<evidence type="ECO:0000259" key="8">
    <source>
        <dbReference type="PROSITE" id="PS50862"/>
    </source>
</evidence>
<dbReference type="AlphaFoldDB" id="A0A6N4A213"/>
<dbReference type="InterPro" id="IPR004365">
    <property type="entry name" value="NA-bd_OB_tRNA"/>
</dbReference>
<keyword evidence="7" id="KW-0963">Cytoplasm</keyword>
<evidence type="ECO:0000256" key="6">
    <source>
        <dbReference type="ARBA" id="ARBA00023146"/>
    </source>
</evidence>
<dbReference type="PRINTS" id="PR01042">
    <property type="entry name" value="TRNASYNTHASP"/>
</dbReference>
<dbReference type="EC" id="6.1.1.22" evidence="7"/>
<dbReference type="InterPro" id="IPR045864">
    <property type="entry name" value="aa-tRNA-synth_II/BPL/LPL"/>
</dbReference>
<feature type="domain" description="Aminoacyl-transfer RNA synthetases class-II family profile" evidence="8">
    <location>
        <begin position="134"/>
        <end position="424"/>
    </location>
</feature>
<dbReference type="Pfam" id="PF00152">
    <property type="entry name" value="tRNA-synt_2"/>
    <property type="match status" value="1"/>
</dbReference>
<dbReference type="PANTHER" id="PTHR22594">
    <property type="entry name" value="ASPARTYL/LYSYL-TRNA SYNTHETASE"/>
    <property type="match status" value="1"/>
</dbReference>
<comment type="catalytic activity">
    <reaction evidence="7">
        <text>tRNA(Asn) + L-asparagine + ATP = L-asparaginyl-tRNA(Asn) + AMP + diphosphate + H(+)</text>
        <dbReference type="Rhea" id="RHEA:11180"/>
        <dbReference type="Rhea" id="RHEA-COMP:9659"/>
        <dbReference type="Rhea" id="RHEA-COMP:9674"/>
        <dbReference type="ChEBI" id="CHEBI:15378"/>
        <dbReference type="ChEBI" id="CHEBI:30616"/>
        <dbReference type="ChEBI" id="CHEBI:33019"/>
        <dbReference type="ChEBI" id="CHEBI:58048"/>
        <dbReference type="ChEBI" id="CHEBI:78442"/>
        <dbReference type="ChEBI" id="CHEBI:78515"/>
        <dbReference type="ChEBI" id="CHEBI:456215"/>
        <dbReference type="EC" id="6.1.1.22"/>
    </reaction>
</comment>
<evidence type="ECO:0000313" key="10">
    <source>
        <dbReference type="EMBL" id="OIM21197.1"/>
    </source>
</evidence>
<dbReference type="InterPro" id="IPR004522">
    <property type="entry name" value="Asn-tRNA-ligase"/>
</dbReference>
<dbReference type="HAMAP" id="MF_00534">
    <property type="entry name" value="Asn_tRNA_synth"/>
    <property type="match status" value="1"/>
</dbReference>
<dbReference type="NCBIfam" id="TIGR00457">
    <property type="entry name" value="asnS"/>
    <property type="match status" value="1"/>
</dbReference>
<dbReference type="GO" id="GO:0004816">
    <property type="term" value="F:asparagine-tRNA ligase activity"/>
    <property type="evidence" value="ECO:0007669"/>
    <property type="project" value="UniProtKB-UniRule"/>
</dbReference>
<evidence type="ECO:0000256" key="3">
    <source>
        <dbReference type="ARBA" id="ARBA00022741"/>
    </source>
</evidence>
<dbReference type="InterPro" id="IPR002312">
    <property type="entry name" value="Asp/Asn-tRNA-synth_IIb"/>
</dbReference>
<proteinExistence type="inferred from homology"/>
<dbReference type="InterPro" id="IPR004364">
    <property type="entry name" value="Aa-tRNA-synt_II"/>
</dbReference>
<evidence type="ECO:0000313" key="11">
    <source>
        <dbReference type="Proteomes" id="UP000181728"/>
    </source>
</evidence>
<accession>A0A6N4A213</accession>
<sequence>MGETKVIRIEDVSKFVGQTVKIGVWLRQKRGSGKIAFLQLRDGTGFMQGVVSVGDVDEATFKLAEHLKQESSFYVTGEIHRDSRSEFGFEMAVSNIEIVGESEDYPITPKEHGTDFLFDERHLYLRHQKPFATMKIRDEIIRAIYDFFHKDGFLKLDSPIITDSAPEGTTELFPVKYFDKDAYLSQTGQLYAEAGAMAFGKVYDFGPTFRAEKSSTRRHLTEFWMIDAEMAWMHQEDSLKVQERFIAYLIERVVDNCQVELKMLGRDVEKLRAYTKLPYPRISYDDAVKLLQDNDFKIEWGVDFGSPEETFLAKRFNSPFFVVNFPKAIKAFYMKRHPSRDDVVISADMLAPEGYGEIIGGSERDTDYDYLKQRIISQHLDLSEYSWYLDLRKYGTVPHSGFGLGLERLIRFIAGEDHIRETIPFPRTLNRLHP</sequence>
<reference evidence="9" key="2">
    <citation type="submission" date="2019-10" db="EMBL/GenBank/DDBJ databases">
        <title>Malate fermentation in French cider.</title>
        <authorList>
            <person name="Cousin F.J."/>
            <person name="Medina Fernandez S."/>
            <person name="Misery B."/>
            <person name="Laplace J.-M."/>
            <person name="Cretenet M."/>
        </authorList>
    </citation>
    <scope>NUCLEOTIDE SEQUENCE</scope>
    <source>
        <strain evidence="9">UCMA15129</strain>
    </source>
</reference>
<dbReference type="InterPro" id="IPR012340">
    <property type="entry name" value="NA-bd_OB-fold"/>
</dbReference>
<dbReference type="GO" id="GO:0005737">
    <property type="term" value="C:cytoplasm"/>
    <property type="evidence" value="ECO:0007669"/>
    <property type="project" value="UniProtKB-SubCell"/>
</dbReference>
<comment type="subunit">
    <text evidence="7">Homodimer.</text>
</comment>
<dbReference type="Proteomes" id="UP000181728">
    <property type="component" value="Unassembled WGS sequence"/>
</dbReference>
<comment type="subcellular location">
    <subcellularLocation>
        <location evidence="7">Cytoplasm</location>
    </subcellularLocation>
</comment>
<evidence type="ECO:0000256" key="5">
    <source>
        <dbReference type="ARBA" id="ARBA00022917"/>
    </source>
</evidence>